<evidence type="ECO:0000256" key="1">
    <source>
        <dbReference type="SAM" id="Phobius"/>
    </source>
</evidence>
<feature type="transmembrane region" description="Helical" evidence="1">
    <location>
        <begin position="120"/>
        <end position="140"/>
    </location>
</feature>
<dbReference type="HOGENOM" id="CLU_046025_5_4_1"/>
<dbReference type="InterPro" id="IPR045339">
    <property type="entry name" value="DUF6534"/>
</dbReference>
<dbReference type="PANTHER" id="PTHR40465">
    <property type="entry name" value="CHROMOSOME 1, WHOLE GENOME SHOTGUN SEQUENCE"/>
    <property type="match status" value="1"/>
</dbReference>
<evidence type="ECO:0000259" key="2">
    <source>
        <dbReference type="Pfam" id="PF20152"/>
    </source>
</evidence>
<protein>
    <recommendedName>
        <fullName evidence="2">DUF6534 domain-containing protein</fullName>
    </recommendedName>
</protein>
<feature type="domain" description="DUF6534" evidence="2">
    <location>
        <begin position="168"/>
        <end position="254"/>
    </location>
</feature>
<evidence type="ECO:0000313" key="3">
    <source>
        <dbReference type="EMBL" id="KIK55471.1"/>
    </source>
</evidence>
<keyword evidence="4" id="KW-1185">Reference proteome</keyword>
<evidence type="ECO:0000313" key="4">
    <source>
        <dbReference type="Proteomes" id="UP000053593"/>
    </source>
</evidence>
<feature type="transmembrane region" description="Helical" evidence="1">
    <location>
        <begin position="227"/>
        <end position="249"/>
    </location>
</feature>
<proteinExistence type="predicted"/>
<sequence length="311" mass="34687">MGVPINIHTTLGFLSHAVVLCSILYGAGCMQGWFYYRKYGQRDPWAIQALVAAVLICDTCQIGFLYAAVYDYTVTNQGNPSALRNLSPNLIIELIFSGFIAFLVQHFYCYRVFALSKNWVFAAFISLTSLGSLLTLYYFVGVALSQYTELVQLVFLDNVSIVTNVLGITCDICITSLMIYLLQKSKTGFKRSTDVLNRLIIFTFNTGIPTSLCSIVTLILLEGAPGTFIYIFIYVSMARFYTNCLLVTLNSRDYIRQGFRSDNLGTDETFAMSIPVESRVEFAGVTSTTEGITISMDRDFPGTKGREKDSI</sequence>
<dbReference type="EMBL" id="KN834806">
    <property type="protein sequence ID" value="KIK55471.1"/>
    <property type="molecule type" value="Genomic_DNA"/>
</dbReference>
<reference evidence="3 4" key="1">
    <citation type="submission" date="2014-04" db="EMBL/GenBank/DDBJ databases">
        <title>Evolutionary Origins and Diversification of the Mycorrhizal Mutualists.</title>
        <authorList>
            <consortium name="DOE Joint Genome Institute"/>
            <consortium name="Mycorrhizal Genomics Consortium"/>
            <person name="Kohler A."/>
            <person name="Kuo A."/>
            <person name="Nagy L.G."/>
            <person name="Floudas D."/>
            <person name="Copeland A."/>
            <person name="Barry K.W."/>
            <person name="Cichocki N."/>
            <person name="Veneault-Fourrey C."/>
            <person name="LaButti K."/>
            <person name="Lindquist E.A."/>
            <person name="Lipzen A."/>
            <person name="Lundell T."/>
            <person name="Morin E."/>
            <person name="Murat C."/>
            <person name="Riley R."/>
            <person name="Ohm R."/>
            <person name="Sun H."/>
            <person name="Tunlid A."/>
            <person name="Henrissat B."/>
            <person name="Grigoriev I.V."/>
            <person name="Hibbett D.S."/>
            <person name="Martin F."/>
        </authorList>
    </citation>
    <scope>NUCLEOTIDE SEQUENCE [LARGE SCALE GENOMIC DNA]</scope>
    <source>
        <strain evidence="3 4">FD-317 M1</strain>
    </source>
</reference>
<dbReference type="Pfam" id="PF20152">
    <property type="entry name" value="DUF6534"/>
    <property type="match status" value="1"/>
</dbReference>
<accession>A0A0D0BL65</accession>
<feature type="transmembrane region" description="Helical" evidence="1">
    <location>
        <begin position="12"/>
        <end position="35"/>
    </location>
</feature>
<dbReference type="Proteomes" id="UP000053593">
    <property type="component" value="Unassembled WGS sequence"/>
</dbReference>
<dbReference type="PANTHER" id="PTHR40465:SF1">
    <property type="entry name" value="DUF6534 DOMAIN-CONTAINING PROTEIN"/>
    <property type="match status" value="1"/>
</dbReference>
<keyword evidence="1" id="KW-0472">Membrane</keyword>
<organism evidence="3 4">
    <name type="scientific">Collybiopsis luxurians FD-317 M1</name>
    <dbReference type="NCBI Taxonomy" id="944289"/>
    <lineage>
        <taxon>Eukaryota</taxon>
        <taxon>Fungi</taxon>
        <taxon>Dikarya</taxon>
        <taxon>Basidiomycota</taxon>
        <taxon>Agaricomycotina</taxon>
        <taxon>Agaricomycetes</taxon>
        <taxon>Agaricomycetidae</taxon>
        <taxon>Agaricales</taxon>
        <taxon>Marasmiineae</taxon>
        <taxon>Omphalotaceae</taxon>
        <taxon>Collybiopsis</taxon>
        <taxon>Collybiopsis luxurians</taxon>
    </lineage>
</organism>
<dbReference type="OrthoDB" id="3263055at2759"/>
<dbReference type="AlphaFoldDB" id="A0A0D0BL65"/>
<gene>
    <name evidence="3" type="ORF">GYMLUDRAFT_841073</name>
</gene>
<feature type="transmembrane region" description="Helical" evidence="1">
    <location>
        <begin position="90"/>
        <end position="108"/>
    </location>
</feature>
<keyword evidence="1" id="KW-0812">Transmembrane</keyword>
<name>A0A0D0BL65_9AGAR</name>
<feature type="transmembrane region" description="Helical" evidence="1">
    <location>
        <begin position="47"/>
        <end position="70"/>
    </location>
</feature>
<feature type="transmembrane region" description="Helical" evidence="1">
    <location>
        <begin position="195"/>
        <end position="221"/>
    </location>
</feature>
<keyword evidence="1" id="KW-1133">Transmembrane helix</keyword>
<feature type="transmembrane region" description="Helical" evidence="1">
    <location>
        <begin position="160"/>
        <end position="183"/>
    </location>
</feature>